<keyword evidence="4" id="KW-0804">Transcription</keyword>
<evidence type="ECO:0000256" key="2">
    <source>
        <dbReference type="ARBA" id="ARBA00023015"/>
    </source>
</evidence>
<evidence type="ECO:0000256" key="3">
    <source>
        <dbReference type="ARBA" id="ARBA00023125"/>
    </source>
</evidence>
<dbReference type="OrthoDB" id="2019494at2759"/>
<dbReference type="SUPFAM" id="SSF47459">
    <property type="entry name" value="HLH, helix-loop-helix DNA-binding domain"/>
    <property type="match status" value="1"/>
</dbReference>
<evidence type="ECO:0000259" key="6">
    <source>
        <dbReference type="PROSITE" id="PS50888"/>
    </source>
</evidence>
<dbReference type="GO" id="GO:0005634">
    <property type="term" value="C:nucleus"/>
    <property type="evidence" value="ECO:0007669"/>
    <property type="project" value="UniProtKB-SubCell"/>
</dbReference>
<keyword evidence="8" id="KW-1185">Reference proteome</keyword>
<evidence type="ECO:0000313" key="7">
    <source>
        <dbReference type="EMBL" id="KAG5583569.1"/>
    </source>
</evidence>
<evidence type="ECO:0000313" key="8">
    <source>
        <dbReference type="Proteomes" id="UP000824120"/>
    </source>
</evidence>
<organism evidence="7 8">
    <name type="scientific">Solanum commersonii</name>
    <name type="common">Commerson's wild potato</name>
    <name type="synonym">Commerson's nightshade</name>
    <dbReference type="NCBI Taxonomy" id="4109"/>
    <lineage>
        <taxon>Eukaryota</taxon>
        <taxon>Viridiplantae</taxon>
        <taxon>Streptophyta</taxon>
        <taxon>Embryophyta</taxon>
        <taxon>Tracheophyta</taxon>
        <taxon>Spermatophyta</taxon>
        <taxon>Magnoliopsida</taxon>
        <taxon>eudicotyledons</taxon>
        <taxon>Gunneridae</taxon>
        <taxon>Pentapetalae</taxon>
        <taxon>asterids</taxon>
        <taxon>lamiids</taxon>
        <taxon>Solanales</taxon>
        <taxon>Solanaceae</taxon>
        <taxon>Solanoideae</taxon>
        <taxon>Solaneae</taxon>
        <taxon>Solanum</taxon>
    </lineage>
</organism>
<evidence type="ECO:0000256" key="5">
    <source>
        <dbReference type="ARBA" id="ARBA00023242"/>
    </source>
</evidence>
<dbReference type="InterPro" id="IPR011598">
    <property type="entry name" value="bHLH_dom"/>
</dbReference>
<dbReference type="PANTHER" id="PTHR16223:SF125">
    <property type="entry name" value="OS08G0506700 PROTEIN"/>
    <property type="match status" value="1"/>
</dbReference>
<evidence type="ECO:0000256" key="4">
    <source>
        <dbReference type="ARBA" id="ARBA00023163"/>
    </source>
</evidence>
<dbReference type="EMBL" id="JACXVP010000010">
    <property type="protein sequence ID" value="KAG5583569.1"/>
    <property type="molecule type" value="Genomic_DNA"/>
</dbReference>
<accession>A0A9J5X5J6</accession>
<dbReference type="Proteomes" id="UP000824120">
    <property type="component" value="Chromosome 10"/>
</dbReference>
<dbReference type="GO" id="GO:0000981">
    <property type="term" value="F:DNA-binding transcription factor activity, RNA polymerase II-specific"/>
    <property type="evidence" value="ECO:0007669"/>
    <property type="project" value="TreeGrafter"/>
</dbReference>
<dbReference type="SMART" id="SM00353">
    <property type="entry name" value="HLH"/>
    <property type="match status" value="1"/>
</dbReference>
<dbReference type="Gene3D" id="4.10.280.10">
    <property type="entry name" value="Helix-loop-helix DNA-binding domain"/>
    <property type="match status" value="1"/>
</dbReference>
<dbReference type="InterPro" id="IPR045239">
    <property type="entry name" value="bHLH95_bHLH"/>
</dbReference>
<name>A0A9J5X5J6_SOLCO</name>
<sequence>MVVFQVRRTRISERMRKLQELVPNMDKQTNTADMLDLAVEYIKGLQKQYKVLTDCRANCKCSAMQKPD</sequence>
<dbReference type="GO" id="GO:0000978">
    <property type="term" value="F:RNA polymerase II cis-regulatory region sequence-specific DNA binding"/>
    <property type="evidence" value="ECO:0007669"/>
    <property type="project" value="TreeGrafter"/>
</dbReference>
<dbReference type="AlphaFoldDB" id="A0A9J5X5J6"/>
<feature type="domain" description="BHLH" evidence="6">
    <location>
        <begin position="1"/>
        <end position="45"/>
    </location>
</feature>
<dbReference type="InterPro" id="IPR045843">
    <property type="entry name" value="IND-like"/>
</dbReference>
<keyword evidence="5" id="KW-0539">Nucleus</keyword>
<dbReference type="GO" id="GO:0046983">
    <property type="term" value="F:protein dimerization activity"/>
    <property type="evidence" value="ECO:0007669"/>
    <property type="project" value="InterPro"/>
</dbReference>
<keyword evidence="2" id="KW-0805">Transcription regulation</keyword>
<comment type="subcellular location">
    <subcellularLocation>
        <location evidence="1">Nucleus</location>
    </subcellularLocation>
</comment>
<dbReference type="Pfam" id="PF00010">
    <property type="entry name" value="HLH"/>
    <property type="match status" value="1"/>
</dbReference>
<comment type="caution">
    <text evidence="7">The sequence shown here is derived from an EMBL/GenBank/DDBJ whole genome shotgun (WGS) entry which is preliminary data.</text>
</comment>
<dbReference type="CDD" id="cd11393">
    <property type="entry name" value="bHLH_AtbHLH_like"/>
    <property type="match status" value="1"/>
</dbReference>
<proteinExistence type="predicted"/>
<keyword evidence="3" id="KW-0238">DNA-binding</keyword>
<dbReference type="PANTHER" id="PTHR16223">
    <property type="entry name" value="TRANSCRIPTION FACTOR BHLH83-RELATED"/>
    <property type="match status" value="1"/>
</dbReference>
<dbReference type="InterPro" id="IPR036638">
    <property type="entry name" value="HLH_DNA-bd_sf"/>
</dbReference>
<gene>
    <name evidence="7" type="ORF">H5410_054196</name>
</gene>
<reference evidence="7 8" key="1">
    <citation type="submission" date="2020-09" db="EMBL/GenBank/DDBJ databases">
        <title>De no assembly of potato wild relative species, Solanum commersonii.</title>
        <authorList>
            <person name="Cho K."/>
        </authorList>
    </citation>
    <scope>NUCLEOTIDE SEQUENCE [LARGE SCALE GENOMIC DNA]</scope>
    <source>
        <strain evidence="7">LZ3.2</strain>
        <tissue evidence="7">Leaf</tissue>
    </source>
</reference>
<dbReference type="PROSITE" id="PS50888">
    <property type="entry name" value="BHLH"/>
    <property type="match status" value="1"/>
</dbReference>
<evidence type="ECO:0000256" key="1">
    <source>
        <dbReference type="ARBA" id="ARBA00004123"/>
    </source>
</evidence>
<protein>
    <recommendedName>
        <fullName evidence="6">BHLH domain-containing protein</fullName>
    </recommendedName>
</protein>